<dbReference type="PANTHER" id="PTHR42663">
    <property type="entry name" value="HYDROLASE C777.06C-RELATED-RELATED"/>
    <property type="match status" value="1"/>
</dbReference>
<dbReference type="AlphaFoldDB" id="A0A8J7W609"/>
<reference evidence="2" key="1">
    <citation type="submission" date="2014-12" db="EMBL/GenBank/DDBJ databases">
        <authorList>
            <person name="Huang H.-H."/>
            <person name="Chen S.-C."/>
            <person name="Lai M.-C."/>
        </authorList>
    </citation>
    <scope>NUCLEOTIDE SEQUENCE</scope>
    <source>
        <strain evidence="2">K1F9705b</strain>
    </source>
</reference>
<dbReference type="EMBL" id="JWHL01000007">
    <property type="protein sequence ID" value="MBR1369004.1"/>
    <property type="molecule type" value="Genomic_DNA"/>
</dbReference>
<dbReference type="InterPro" id="IPR001279">
    <property type="entry name" value="Metallo-B-lactamas"/>
</dbReference>
<dbReference type="SMART" id="SM00849">
    <property type="entry name" value="Lactamase_B"/>
    <property type="match status" value="1"/>
</dbReference>
<dbReference type="PANTHER" id="PTHR42663:SF12">
    <property type="entry name" value="ATP-BINDING PROTEIN PHNP"/>
    <property type="match status" value="1"/>
</dbReference>
<keyword evidence="3" id="KW-1185">Reference proteome</keyword>
<sequence>MKITLLGTGDAIGTPKIGCTCKTCIEAWNEGKERLRTSILIENDGKHLIIDTSPDMRVQLLKSGSPHIDAGIWTHGHYDHFMGFGDFYRIQRPPPMYAAPEVLEYCGNIFSFLPSPRHEVIPYTPFSLFGLEITLFPVSHPGAPTYGLRIESETGVFVHSSDTNRDIPAESLTCMEGADLLLLDALAPPEIAIDKHLNYDDAIELAGELNPKAFRCVHMSHMIPWDMPHTGSDMEVFTF</sequence>
<dbReference type="Gene3D" id="3.60.15.10">
    <property type="entry name" value="Ribonuclease Z/Hydroxyacylglutathione hydrolase-like"/>
    <property type="match status" value="1"/>
</dbReference>
<dbReference type="Proteomes" id="UP000730161">
    <property type="component" value="Unassembled WGS sequence"/>
</dbReference>
<accession>A0A8J7W609</accession>
<comment type="caution">
    <text evidence="2">The sequence shown here is derived from an EMBL/GenBank/DDBJ whole genome shotgun (WGS) entry which is preliminary data.</text>
</comment>
<dbReference type="Pfam" id="PF12706">
    <property type="entry name" value="Lactamase_B_2"/>
    <property type="match status" value="1"/>
</dbReference>
<evidence type="ECO:0000313" key="3">
    <source>
        <dbReference type="Proteomes" id="UP000730161"/>
    </source>
</evidence>
<dbReference type="CDD" id="cd16279">
    <property type="entry name" value="metallo-hydrolase-like_MBL-fold"/>
    <property type="match status" value="1"/>
</dbReference>
<dbReference type="SUPFAM" id="SSF56281">
    <property type="entry name" value="Metallo-hydrolase/oxidoreductase"/>
    <property type="match status" value="1"/>
</dbReference>
<dbReference type="InterPro" id="IPR036866">
    <property type="entry name" value="RibonucZ/Hydroxyglut_hydro"/>
</dbReference>
<protein>
    <submittedName>
        <fullName evidence="2">Beta-lactamase</fullName>
    </submittedName>
</protein>
<proteinExistence type="predicted"/>
<gene>
    <name evidence="2" type="ORF">RJ53_05600</name>
</gene>
<evidence type="ECO:0000313" key="2">
    <source>
        <dbReference type="EMBL" id="MBR1369004.1"/>
    </source>
</evidence>
<name>A0A8J7W609_9EURY</name>
<dbReference type="RefSeq" id="WP_211530671.1">
    <property type="nucleotide sequence ID" value="NZ_JWHL01000007.1"/>
</dbReference>
<dbReference type="OrthoDB" id="53037at2157"/>
<feature type="domain" description="Metallo-beta-lactamase" evidence="1">
    <location>
        <begin position="35"/>
        <end position="218"/>
    </location>
</feature>
<evidence type="ECO:0000259" key="1">
    <source>
        <dbReference type="SMART" id="SM00849"/>
    </source>
</evidence>
<organism evidence="2 3">
    <name type="scientific">Methanocalculus chunghsingensis</name>
    <dbReference type="NCBI Taxonomy" id="156457"/>
    <lineage>
        <taxon>Archaea</taxon>
        <taxon>Methanobacteriati</taxon>
        <taxon>Methanobacteriota</taxon>
        <taxon>Stenosarchaea group</taxon>
        <taxon>Methanomicrobia</taxon>
        <taxon>Methanomicrobiales</taxon>
        <taxon>Methanocalculaceae</taxon>
        <taxon>Methanocalculus</taxon>
    </lineage>
</organism>